<accession>A0A9D4NPY2</accession>
<proteinExistence type="predicted"/>
<evidence type="ECO:0000313" key="1">
    <source>
        <dbReference type="EMBL" id="KAH3897919.1"/>
    </source>
</evidence>
<dbReference type="EMBL" id="JAIWYP010000001">
    <property type="protein sequence ID" value="KAH3897919.1"/>
    <property type="molecule type" value="Genomic_DNA"/>
</dbReference>
<comment type="caution">
    <text evidence="1">The sequence shown here is derived from an EMBL/GenBank/DDBJ whole genome shotgun (WGS) entry which is preliminary data.</text>
</comment>
<name>A0A9D4NPY2_DREPO</name>
<reference evidence="1" key="2">
    <citation type="submission" date="2020-11" db="EMBL/GenBank/DDBJ databases">
        <authorList>
            <person name="McCartney M.A."/>
            <person name="Auch B."/>
            <person name="Kono T."/>
            <person name="Mallez S."/>
            <person name="Becker A."/>
            <person name="Gohl D.M."/>
            <person name="Silverstein K.A.T."/>
            <person name="Koren S."/>
            <person name="Bechman K.B."/>
            <person name="Herman A."/>
            <person name="Abrahante J.E."/>
            <person name="Garbe J."/>
        </authorList>
    </citation>
    <scope>NUCLEOTIDE SEQUENCE</scope>
    <source>
        <strain evidence="1">Duluth1</strain>
        <tissue evidence="1">Whole animal</tissue>
    </source>
</reference>
<protein>
    <submittedName>
        <fullName evidence="1">Uncharacterized protein</fullName>
    </submittedName>
</protein>
<gene>
    <name evidence="1" type="ORF">DPMN_022115</name>
</gene>
<reference evidence="1" key="1">
    <citation type="journal article" date="2019" name="bioRxiv">
        <title>The Genome of the Zebra Mussel, Dreissena polymorpha: A Resource for Invasive Species Research.</title>
        <authorList>
            <person name="McCartney M.A."/>
            <person name="Auch B."/>
            <person name="Kono T."/>
            <person name="Mallez S."/>
            <person name="Zhang Y."/>
            <person name="Obille A."/>
            <person name="Becker A."/>
            <person name="Abrahante J.E."/>
            <person name="Garbe J."/>
            <person name="Badalamenti J.P."/>
            <person name="Herman A."/>
            <person name="Mangelson H."/>
            <person name="Liachko I."/>
            <person name="Sullivan S."/>
            <person name="Sone E.D."/>
            <person name="Koren S."/>
            <person name="Silverstein K.A.T."/>
            <person name="Beckman K.B."/>
            <person name="Gohl D.M."/>
        </authorList>
    </citation>
    <scope>NUCLEOTIDE SEQUENCE</scope>
    <source>
        <strain evidence="1">Duluth1</strain>
        <tissue evidence="1">Whole animal</tissue>
    </source>
</reference>
<dbReference type="Proteomes" id="UP000828390">
    <property type="component" value="Unassembled WGS sequence"/>
</dbReference>
<sequence length="50" mass="5997">MRHENYTSLDCRANYQKANSKVRKKMKEAKEEWIEEKYTIIDKVMTTGSI</sequence>
<organism evidence="1 2">
    <name type="scientific">Dreissena polymorpha</name>
    <name type="common">Zebra mussel</name>
    <name type="synonym">Mytilus polymorpha</name>
    <dbReference type="NCBI Taxonomy" id="45954"/>
    <lineage>
        <taxon>Eukaryota</taxon>
        <taxon>Metazoa</taxon>
        <taxon>Spiralia</taxon>
        <taxon>Lophotrochozoa</taxon>
        <taxon>Mollusca</taxon>
        <taxon>Bivalvia</taxon>
        <taxon>Autobranchia</taxon>
        <taxon>Heteroconchia</taxon>
        <taxon>Euheterodonta</taxon>
        <taxon>Imparidentia</taxon>
        <taxon>Neoheterodontei</taxon>
        <taxon>Myida</taxon>
        <taxon>Dreissenoidea</taxon>
        <taxon>Dreissenidae</taxon>
        <taxon>Dreissena</taxon>
    </lineage>
</organism>
<evidence type="ECO:0000313" key="2">
    <source>
        <dbReference type="Proteomes" id="UP000828390"/>
    </source>
</evidence>
<keyword evidence="2" id="KW-1185">Reference proteome</keyword>
<dbReference type="AlphaFoldDB" id="A0A9D4NPY2"/>